<evidence type="ECO:0000313" key="3">
    <source>
        <dbReference type="EMBL" id="KAK7439858.1"/>
    </source>
</evidence>
<feature type="signal peptide" evidence="2">
    <location>
        <begin position="1"/>
        <end position="27"/>
    </location>
</feature>
<protein>
    <submittedName>
        <fullName evidence="3">Uncharacterized protein</fullName>
    </submittedName>
</protein>
<keyword evidence="4" id="KW-1185">Reference proteome</keyword>
<comment type="caution">
    <text evidence="3">The sequence shown here is derived from an EMBL/GenBank/DDBJ whole genome shotgun (WGS) entry which is preliminary data.</text>
</comment>
<sequence length="163" mass="16331">MFMTGSSYIRAFATLAICTTFAALANAAPQPVELEERQLDSIFSEVTGGAASVFSQVTDGAASVAGDITSIAPNVVEKVTSFGGSVFTVVTSNGGEAITLATSGAGVVTSFAGQKWTAATSAVDAAVTNNDDNAALSLTAFGFMPGAVTVLCSAIFGAVWTLI</sequence>
<keyword evidence="1" id="KW-0812">Transmembrane</keyword>
<gene>
    <name evidence="3" type="ORF">VKT23_017429</name>
</gene>
<reference evidence="3 4" key="1">
    <citation type="submission" date="2024-01" db="EMBL/GenBank/DDBJ databases">
        <title>A draft genome for the cacao thread blight pathogen Marasmiellus scandens.</title>
        <authorList>
            <person name="Baruah I.K."/>
            <person name="Leung J."/>
            <person name="Bukari Y."/>
            <person name="Amoako-Attah I."/>
            <person name="Meinhardt L.W."/>
            <person name="Bailey B.A."/>
            <person name="Cohen S.P."/>
        </authorList>
    </citation>
    <scope>NUCLEOTIDE SEQUENCE [LARGE SCALE GENOMIC DNA]</scope>
    <source>
        <strain evidence="3 4">GH-19</strain>
    </source>
</reference>
<feature type="transmembrane region" description="Helical" evidence="1">
    <location>
        <begin position="140"/>
        <end position="162"/>
    </location>
</feature>
<dbReference type="EMBL" id="JBANRG010000071">
    <property type="protein sequence ID" value="KAK7439858.1"/>
    <property type="molecule type" value="Genomic_DNA"/>
</dbReference>
<dbReference type="Proteomes" id="UP001498398">
    <property type="component" value="Unassembled WGS sequence"/>
</dbReference>
<feature type="chain" id="PRO_5046262260" evidence="2">
    <location>
        <begin position="28"/>
        <end position="163"/>
    </location>
</feature>
<evidence type="ECO:0000256" key="1">
    <source>
        <dbReference type="SAM" id="Phobius"/>
    </source>
</evidence>
<keyword evidence="1" id="KW-0472">Membrane</keyword>
<organism evidence="3 4">
    <name type="scientific">Marasmiellus scandens</name>
    <dbReference type="NCBI Taxonomy" id="2682957"/>
    <lineage>
        <taxon>Eukaryota</taxon>
        <taxon>Fungi</taxon>
        <taxon>Dikarya</taxon>
        <taxon>Basidiomycota</taxon>
        <taxon>Agaricomycotina</taxon>
        <taxon>Agaricomycetes</taxon>
        <taxon>Agaricomycetidae</taxon>
        <taxon>Agaricales</taxon>
        <taxon>Marasmiineae</taxon>
        <taxon>Omphalotaceae</taxon>
        <taxon>Marasmiellus</taxon>
    </lineage>
</organism>
<accession>A0ABR1IUR9</accession>
<evidence type="ECO:0000313" key="4">
    <source>
        <dbReference type="Proteomes" id="UP001498398"/>
    </source>
</evidence>
<proteinExistence type="predicted"/>
<evidence type="ECO:0000256" key="2">
    <source>
        <dbReference type="SAM" id="SignalP"/>
    </source>
</evidence>
<keyword evidence="2" id="KW-0732">Signal</keyword>
<keyword evidence="1" id="KW-1133">Transmembrane helix</keyword>
<name>A0ABR1IUR9_9AGAR</name>